<comment type="caution">
    <text evidence="1">The sequence shown here is derived from an EMBL/GenBank/DDBJ whole genome shotgun (WGS) entry which is preliminary data.</text>
</comment>
<reference evidence="1" key="1">
    <citation type="submission" date="2022-07" db="EMBL/GenBank/DDBJ databases">
        <title>Phylogenomic reconstructions and comparative analyses of Kickxellomycotina fungi.</title>
        <authorList>
            <person name="Reynolds N.K."/>
            <person name="Stajich J.E."/>
            <person name="Barry K."/>
            <person name="Grigoriev I.V."/>
            <person name="Crous P."/>
            <person name="Smith M.E."/>
        </authorList>
    </citation>
    <scope>NUCLEOTIDE SEQUENCE</scope>
    <source>
        <strain evidence="1">BCRC 34297</strain>
    </source>
</reference>
<protein>
    <submittedName>
        <fullName evidence="1">Uncharacterized protein</fullName>
    </submittedName>
</protein>
<accession>A0A9W8GPK0</accession>
<name>A0A9W8GPK0_9FUNG</name>
<dbReference type="OrthoDB" id="5540240at2759"/>
<evidence type="ECO:0000313" key="2">
    <source>
        <dbReference type="Proteomes" id="UP001140011"/>
    </source>
</evidence>
<dbReference type="AlphaFoldDB" id="A0A9W8GPK0"/>
<dbReference type="EMBL" id="JANBUH010000850">
    <property type="protein sequence ID" value="KAJ2749209.1"/>
    <property type="molecule type" value="Genomic_DNA"/>
</dbReference>
<organism evidence="1 2">
    <name type="scientific">Coemansia pectinata</name>
    <dbReference type="NCBI Taxonomy" id="1052879"/>
    <lineage>
        <taxon>Eukaryota</taxon>
        <taxon>Fungi</taxon>
        <taxon>Fungi incertae sedis</taxon>
        <taxon>Zoopagomycota</taxon>
        <taxon>Kickxellomycotina</taxon>
        <taxon>Kickxellomycetes</taxon>
        <taxon>Kickxellales</taxon>
        <taxon>Kickxellaceae</taxon>
        <taxon>Coemansia</taxon>
    </lineage>
</organism>
<dbReference type="Proteomes" id="UP001140011">
    <property type="component" value="Unassembled WGS sequence"/>
</dbReference>
<gene>
    <name evidence="1" type="ORF">GGI19_005773</name>
</gene>
<evidence type="ECO:0000313" key="1">
    <source>
        <dbReference type="EMBL" id="KAJ2749209.1"/>
    </source>
</evidence>
<keyword evidence="2" id="KW-1185">Reference proteome</keyword>
<proteinExistence type="predicted"/>
<sequence>MATLSPFQFLPLHIVKRIIDHVVGFSPLTFEAVRVDSYMYRVLLKPLMWICSNFRAITLPLYCSRFQMELDIKPFIKRMLLHIWKSQRDTGYVTYGYLGHPTHHLAKELVIIVNEQTIYSGKALKVLLHAPYSGCTFPLARLVTFRFVLGDNGMFKAVDSLVAEANISAFVQRIKDMAPLLSEVRAQSLYHGHGPEISSHHFGDLVSQLFQLVDRVAFSAHRNAELPWQLQLDKICNLVHIGYTGESFGDQFLQLARLNAQTLQSLDIVYDRGMDVLGLVVDTDRGCVTYPCLLKLKLSRSLSVFTVPREVVFNGTAPFPNLRHLGISPGNLFDDDTLFRGNAATLESLQIQLTRSAVSMFRRRSIFTLISHPKLKCVEIDGLGSLVPIPFPTYAECVQFVLGIDVVSGERDINMVVPRTVILSPSSLYCNHASIRTLSLPRTCLTLWSVLALIKSLPALSNLRTLSLRLGPLPTGITHAELPAYICSNYAPMGQRFRCWYSLSNWVDTRFEAVWCVLLIALVCPSFTSAIARTGCLPLFSELMRKTIDLDEFKGYAPRLQRLL</sequence>